<dbReference type="GO" id="GO:0016491">
    <property type="term" value="F:oxidoreductase activity"/>
    <property type="evidence" value="ECO:0007669"/>
    <property type="project" value="UniProtKB-KW"/>
</dbReference>
<evidence type="ECO:0000256" key="5">
    <source>
        <dbReference type="ARBA" id="ARBA00023098"/>
    </source>
</evidence>
<dbReference type="InterPro" id="IPR051689">
    <property type="entry name" value="Sterol_desaturase/TMEM195"/>
</dbReference>
<gene>
    <name evidence="10" type="ORF">RM574_18610</name>
</gene>
<dbReference type="Proteomes" id="UP001183607">
    <property type="component" value="Unassembled WGS sequence"/>
</dbReference>
<protein>
    <submittedName>
        <fullName evidence="10">Sterol desaturase family protein</fullName>
    </submittedName>
</protein>
<dbReference type="Pfam" id="PF04116">
    <property type="entry name" value="FA_hydroxylase"/>
    <property type="match status" value="1"/>
</dbReference>
<keyword evidence="3 8" id="KW-1133">Transmembrane helix</keyword>
<keyword evidence="5" id="KW-0443">Lipid metabolism</keyword>
<evidence type="ECO:0000256" key="6">
    <source>
        <dbReference type="ARBA" id="ARBA00023136"/>
    </source>
</evidence>
<feature type="region of interest" description="Disordered" evidence="7">
    <location>
        <begin position="281"/>
        <end position="307"/>
    </location>
</feature>
<evidence type="ECO:0000259" key="9">
    <source>
        <dbReference type="Pfam" id="PF04116"/>
    </source>
</evidence>
<feature type="transmembrane region" description="Helical" evidence="8">
    <location>
        <begin position="112"/>
        <end position="131"/>
    </location>
</feature>
<name>A0ABD5E7V5_9ACTN</name>
<organism evidence="10 11">
    <name type="scientific">Streptomyces evansiae</name>
    <dbReference type="NCBI Taxonomy" id="3075535"/>
    <lineage>
        <taxon>Bacteria</taxon>
        <taxon>Bacillati</taxon>
        <taxon>Actinomycetota</taxon>
        <taxon>Actinomycetes</taxon>
        <taxon>Kitasatosporales</taxon>
        <taxon>Streptomycetaceae</taxon>
        <taxon>Streptomyces</taxon>
    </lineage>
</organism>
<keyword evidence="2 8" id="KW-0812">Transmembrane</keyword>
<dbReference type="PANTHER" id="PTHR21624:SF1">
    <property type="entry name" value="ALKYLGLYCEROL MONOOXYGENASE"/>
    <property type="match status" value="1"/>
</dbReference>
<dbReference type="GO" id="GO:0006629">
    <property type="term" value="P:lipid metabolic process"/>
    <property type="evidence" value="ECO:0007669"/>
    <property type="project" value="UniProtKB-KW"/>
</dbReference>
<evidence type="ECO:0000256" key="4">
    <source>
        <dbReference type="ARBA" id="ARBA00023002"/>
    </source>
</evidence>
<evidence type="ECO:0000313" key="11">
    <source>
        <dbReference type="Proteomes" id="UP001183607"/>
    </source>
</evidence>
<feature type="transmembrane region" description="Helical" evidence="8">
    <location>
        <begin position="77"/>
        <end position="106"/>
    </location>
</feature>
<accession>A0ABD5E7V5</accession>
<evidence type="ECO:0000256" key="2">
    <source>
        <dbReference type="ARBA" id="ARBA00022692"/>
    </source>
</evidence>
<reference evidence="11" key="1">
    <citation type="submission" date="2023-07" db="EMBL/GenBank/DDBJ databases">
        <title>30 novel species of actinomycetes from the DSMZ collection.</title>
        <authorList>
            <person name="Nouioui I."/>
        </authorList>
    </citation>
    <scope>NUCLEOTIDE SEQUENCE [LARGE SCALE GENOMIC DNA]</scope>
    <source>
        <strain evidence="11">DSM 41982</strain>
    </source>
</reference>
<dbReference type="EMBL" id="JAVRER010000028">
    <property type="protein sequence ID" value="MDT0417499.1"/>
    <property type="molecule type" value="Genomic_DNA"/>
</dbReference>
<proteinExistence type="predicted"/>
<feature type="domain" description="Fatty acid hydroxylase" evidence="9">
    <location>
        <begin position="120"/>
        <end position="251"/>
    </location>
</feature>
<comment type="caution">
    <text evidence="10">The sequence shown here is derived from an EMBL/GenBank/DDBJ whole genome shotgun (WGS) entry which is preliminary data.</text>
</comment>
<dbReference type="AlphaFoldDB" id="A0ABD5E7V5"/>
<evidence type="ECO:0000256" key="7">
    <source>
        <dbReference type="SAM" id="MobiDB-lite"/>
    </source>
</evidence>
<evidence type="ECO:0000256" key="8">
    <source>
        <dbReference type="SAM" id="Phobius"/>
    </source>
</evidence>
<dbReference type="PANTHER" id="PTHR21624">
    <property type="entry name" value="STEROL DESATURASE-RELATED PROTEIN"/>
    <property type="match status" value="1"/>
</dbReference>
<dbReference type="RefSeq" id="WP_175417717.1">
    <property type="nucleotide sequence ID" value="NZ_JAVRER010000028.1"/>
</dbReference>
<dbReference type="GO" id="GO:0012505">
    <property type="term" value="C:endomembrane system"/>
    <property type="evidence" value="ECO:0007669"/>
    <property type="project" value="UniProtKB-SubCell"/>
</dbReference>
<comment type="subcellular location">
    <subcellularLocation>
        <location evidence="1">Endomembrane system</location>
        <topology evidence="1">Multi-pass membrane protein</topology>
    </subcellularLocation>
</comment>
<keyword evidence="4" id="KW-0560">Oxidoreductase</keyword>
<evidence type="ECO:0000256" key="3">
    <source>
        <dbReference type="ARBA" id="ARBA00022989"/>
    </source>
</evidence>
<evidence type="ECO:0000313" key="10">
    <source>
        <dbReference type="EMBL" id="MDT0417499.1"/>
    </source>
</evidence>
<keyword evidence="6 8" id="KW-0472">Membrane</keyword>
<sequence length="307" mass="33640">MRRGESVVAGHGRALLRFLAYPVLLVATVLVAGLALARDWDPERVSPFFLMGVVLYLTALERLVPYERDWQPTAAEWRWYGIWFVLTMLASAFAQFLVTGLMTLVATGHPVLPLWAELPLTLLAGSLAGYVTHRLGHTNKHLWKLHGVHHVPAKVNVANNGVNHVLDIVFSQGCVQLLLAAVGFSAHSVLASGLFVAAQGYFIHANIDIRIGPFNHVLASPEQHRLHHSTRLAEAGHYGSDLSVWDHLFGSFTWHPGRTPAAVGLHDPASFPRTGDVLGSLLHPVRRSPRPREEEAPVAPTDGRQGA</sequence>
<feature type="transmembrane region" description="Helical" evidence="8">
    <location>
        <begin position="48"/>
        <end position="65"/>
    </location>
</feature>
<dbReference type="InterPro" id="IPR006694">
    <property type="entry name" value="Fatty_acid_hydroxylase"/>
</dbReference>
<evidence type="ECO:0000256" key="1">
    <source>
        <dbReference type="ARBA" id="ARBA00004127"/>
    </source>
</evidence>
<feature type="transmembrane region" description="Helical" evidence="8">
    <location>
        <begin position="14"/>
        <end position="36"/>
    </location>
</feature>